<feature type="signal peptide" evidence="1">
    <location>
        <begin position="1"/>
        <end position="25"/>
    </location>
</feature>
<evidence type="ECO:0000256" key="1">
    <source>
        <dbReference type="SAM" id="SignalP"/>
    </source>
</evidence>
<dbReference type="EMBL" id="JPWV03000350">
    <property type="protein sequence ID" value="KAG2515789.1"/>
    <property type="molecule type" value="Genomic_DNA"/>
</dbReference>
<dbReference type="EMBL" id="JPWU03000373">
    <property type="protein sequence ID" value="KAG2518270.1"/>
    <property type="molecule type" value="Genomic_DNA"/>
</dbReference>
<organism evidence="5 6">
    <name type="scientific">Phytophthora kernoviae</name>
    <dbReference type="NCBI Taxonomy" id="325452"/>
    <lineage>
        <taxon>Eukaryota</taxon>
        <taxon>Sar</taxon>
        <taxon>Stramenopiles</taxon>
        <taxon>Oomycota</taxon>
        <taxon>Peronosporomycetes</taxon>
        <taxon>Peronosporales</taxon>
        <taxon>Peronosporaceae</taxon>
        <taxon>Phytophthora</taxon>
    </lineage>
</organism>
<evidence type="ECO:0008006" key="8">
    <source>
        <dbReference type="Google" id="ProtNLM"/>
    </source>
</evidence>
<gene>
    <name evidence="4" type="ORF">BBI17_007985</name>
    <name evidence="5" type="ORF">BBO99_00008059</name>
    <name evidence="2" type="ORF">JM16_006877</name>
    <name evidence="3" type="ORF">JM18_006082</name>
</gene>
<evidence type="ECO:0000313" key="2">
    <source>
        <dbReference type="EMBL" id="KAG2515789.1"/>
    </source>
</evidence>
<dbReference type="Proteomes" id="UP000792063">
    <property type="component" value="Unassembled WGS sequence"/>
</dbReference>
<evidence type="ECO:0000313" key="6">
    <source>
        <dbReference type="Proteomes" id="UP000285624"/>
    </source>
</evidence>
<dbReference type="Gene3D" id="2.60.20.10">
    <property type="entry name" value="Crystallins"/>
    <property type="match status" value="2"/>
</dbReference>
<evidence type="ECO:0000313" key="7">
    <source>
        <dbReference type="Proteomes" id="UP000285883"/>
    </source>
</evidence>
<dbReference type="EMBL" id="MBDN02000379">
    <property type="protein sequence ID" value="RLN75799.1"/>
    <property type="molecule type" value="Genomic_DNA"/>
</dbReference>
<dbReference type="Proteomes" id="UP000285883">
    <property type="component" value="Unassembled WGS sequence"/>
</dbReference>
<comment type="caution">
    <text evidence="5">The sequence shown here is derived from an EMBL/GenBank/DDBJ whole genome shotgun (WGS) entry which is preliminary data.</text>
</comment>
<dbReference type="EMBL" id="MAYM02000848">
    <property type="protein sequence ID" value="RLN32343.1"/>
    <property type="molecule type" value="Genomic_DNA"/>
</dbReference>
<proteinExistence type="predicted"/>
<feature type="chain" id="PRO_5036092320" description="GH16 domain-containing protein" evidence="1">
    <location>
        <begin position="26"/>
        <end position="258"/>
    </location>
</feature>
<evidence type="ECO:0000313" key="4">
    <source>
        <dbReference type="EMBL" id="RLN32343.1"/>
    </source>
</evidence>
<sequence>MTARRGTLAITVLSLLAFFTNSVSAWYGTVTFYQDAYFEGPKFPWGISKTQRCYNLSCWENKASSVKWEGLLTTGTFSGKARIAFFTGRGCTGESRDWPTNDVINGKKGNYPHDFKLDGINDNISSFVIWENSKSIKNGVATPLKFYQDIDFEGPTFPWGISKSQRCYNLSCWDNKASSVKWSGLPTSGSFSGKSRIAFFTGKDCTGDSREWITDQDDDTPKDFTQDGINDAVSSFIIWESNKKISNGFDTPCPWGTN</sequence>
<keyword evidence="1" id="KW-0732">Signal</keyword>
<keyword evidence="6" id="KW-1185">Reference proteome</keyword>
<dbReference type="Proteomes" id="UP000785171">
    <property type="component" value="Unassembled WGS sequence"/>
</dbReference>
<evidence type="ECO:0000313" key="5">
    <source>
        <dbReference type="EMBL" id="RLN75799.1"/>
    </source>
</evidence>
<reference evidence="2" key="3">
    <citation type="submission" date="2020-06" db="EMBL/GenBank/DDBJ databases">
        <authorList>
            <person name="Studholme D.J."/>
        </authorList>
    </citation>
    <scope>NUCLEOTIDE SEQUENCE</scope>
    <source>
        <strain evidence="2">NZFS 2646</strain>
        <strain evidence="3">NZFS 3630</strain>
    </source>
</reference>
<name>A0A3R7HSV8_9STRA</name>
<protein>
    <recommendedName>
        <fullName evidence="8">GH16 domain-containing protein</fullName>
    </recommendedName>
</protein>
<evidence type="ECO:0000313" key="3">
    <source>
        <dbReference type="EMBL" id="KAG2518270.1"/>
    </source>
</evidence>
<reference evidence="2" key="1">
    <citation type="journal article" date="2015" name="Genom Data">
        <title>Genome sequences of six Phytophthora species associated with forests in New Zealand.</title>
        <authorList>
            <person name="Studholme D.J."/>
            <person name="McDougal R.L."/>
            <person name="Sambles C."/>
            <person name="Hansen E."/>
            <person name="Hardy G."/>
            <person name="Grant M."/>
            <person name="Ganley R.J."/>
            <person name="Williams N.M."/>
        </authorList>
    </citation>
    <scope>NUCLEOTIDE SEQUENCE</scope>
    <source>
        <strain evidence="2">NZFS 2646</strain>
        <strain evidence="3">NZFS 3630</strain>
    </source>
</reference>
<dbReference type="Proteomes" id="UP000285624">
    <property type="component" value="Unassembled WGS sequence"/>
</dbReference>
<reference evidence="6 7" key="2">
    <citation type="submission" date="2018-07" db="EMBL/GenBank/DDBJ databases">
        <title>Genome sequencing of oomycete isolates from Chile give support for New Zealand origin for Phytophthora kernoviae and make available the first Nothophytophthora sp. genome.</title>
        <authorList>
            <person name="Studholme D.J."/>
            <person name="Sanfuentes E."/>
            <person name="Panda P."/>
            <person name="Hill R."/>
            <person name="Sambles C."/>
            <person name="Grant M."/>
            <person name="Williams N.M."/>
            <person name="Mcdougal R.L."/>
        </authorList>
    </citation>
    <scope>NUCLEOTIDE SEQUENCE [LARGE SCALE GENOMIC DNA]</scope>
    <source>
        <strain evidence="4">Chile2</strain>
        <strain evidence="5">Chile4</strain>
    </source>
</reference>
<accession>A0A3R7HSV8</accession>
<dbReference type="AlphaFoldDB" id="A0A3R7HSV8"/>